<feature type="region of interest" description="Disordered" evidence="1">
    <location>
        <begin position="74"/>
        <end position="117"/>
    </location>
</feature>
<accession>A0A3M6V029</accession>
<evidence type="ECO:0000313" key="4">
    <source>
        <dbReference type="Proteomes" id="UP000275408"/>
    </source>
</evidence>
<evidence type="ECO:0000313" key="3">
    <source>
        <dbReference type="EMBL" id="RMX59227.1"/>
    </source>
</evidence>
<sequence length="117" mass="13237">MAERSHVFTNDMQASWLTQFVFLTLYMFLVFVVANRDFCANVLETQVAINRHEAVSVGIYRLRLNLDFNTLVAKKGSSSQDSGCSRKNIRNTGNSTVNGEYPIDLEKNENPLRSTVT</sequence>
<proteinExistence type="predicted"/>
<reference evidence="3 4" key="1">
    <citation type="journal article" date="2018" name="Sci. Rep.">
        <title>Comparative analysis of the Pocillopora damicornis genome highlights role of immune system in coral evolution.</title>
        <authorList>
            <person name="Cunning R."/>
            <person name="Bay R.A."/>
            <person name="Gillette P."/>
            <person name="Baker A.C."/>
            <person name="Traylor-Knowles N."/>
        </authorList>
    </citation>
    <scope>NUCLEOTIDE SEQUENCE [LARGE SCALE GENOMIC DNA]</scope>
    <source>
        <strain evidence="3">RSMAS</strain>
        <tissue evidence="3">Whole animal</tissue>
    </source>
</reference>
<keyword evidence="2" id="KW-0812">Transmembrane</keyword>
<organism evidence="3 4">
    <name type="scientific">Pocillopora damicornis</name>
    <name type="common">Cauliflower coral</name>
    <name type="synonym">Millepora damicornis</name>
    <dbReference type="NCBI Taxonomy" id="46731"/>
    <lineage>
        <taxon>Eukaryota</taxon>
        <taxon>Metazoa</taxon>
        <taxon>Cnidaria</taxon>
        <taxon>Anthozoa</taxon>
        <taxon>Hexacorallia</taxon>
        <taxon>Scleractinia</taxon>
        <taxon>Astrocoeniina</taxon>
        <taxon>Pocilloporidae</taxon>
        <taxon>Pocillopora</taxon>
    </lineage>
</organism>
<dbReference type="EMBL" id="RCHS01000385">
    <property type="protein sequence ID" value="RMX59227.1"/>
    <property type="molecule type" value="Genomic_DNA"/>
</dbReference>
<gene>
    <name evidence="3" type="ORF">pdam_00005688</name>
</gene>
<keyword evidence="2" id="KW-1133">Transmembrane helix</keyword>
<name>A0A3M6V029_POCDA</name>
<evidence type="ECO:0000256" key="1">
    <source>
        <dbReference type="SAM" id="MobiDB-lite"/>
    </source>
</evidence>
<keyword evidence="4" id="KW-1185">Reference proteome</keyword>
<keyword evidence="2" id="KW-0472">Membrane</keyword>
<dbReference type="Proteomes" id="UP000275408">
    <property type="component" value="Unassembled WGS sequence"/>
</dbReference>
<comment type="caution">
    <text evidence="3">The sequence shown here is derived from an EMBL/GenBank/DDBJ whole genome shotgun (WGS) entry which is preliminary data.</text>
</comment>
<feature type="compositionally biased region" description="Polar residues" evidence="1">
    <location>
        <begin position="76"/>
        <end position="98"/>
    </location>
</feature>
<feature type="transmembrane region" description="Helical" evidence="2">
    <location>
        <begin position="16"/>
        <end position="34"/>
    </location>
</feature>
<evidence type="ECO:0000256" key="2">
    <source>
        <dbReference type="SAM" id="Phobius"/>
    </source>
</evidence>
<protein>
    <submittedName>
        <fullName evidence="3">Uncharacterized protein</fullName>
    </submittedName>
</protein>
<dbReference type="AlphaFoldDB" id="A0A3M6V029"/>